<comment type="caution">
    <text evidence="1">The sequence shown here is derived from an EMBL/GenBank/DDBJ whole genome shotgun (WGS) entry which is preliminary data.</text>
</comment>
<dbReference type="RefSeq" id="WP_078347802.1">
    <property type="nucleotide sequence ID" value="NZ_MBTF01000008.1"/>
</dbReference>
<dbReference type="Proteomes" id="UP000189739">
    <property type="component" value="Unassembled WGS sequence"/>
</dbReference>
<sequence>MVKFKNLVQGDILSFVAADNKYKAILCTAVKKDRSPHSCDFAATTYSSENLPTLDNILQCDFYGRPNAQSSSFPYPQTAINVMWEVHPEIKPYILGSYGLTIWNVDLKPFEGNFELIGNLNIVSDLLMNGNGSVNASSWDFFSDFFAGNGLDKLLERGHKPFSIRAIVMPE</sequence>
<reference evidence="1 2" key="1">
    <citation type="submission" date="2016-07" db="EMBL/GenBank/DDBJ databases">
        <title>Genomic analysis of zinc-resistant bacterium Mucilaginibacter pedocola TBZ30.</title>
        <authorList>
            <person name="Huang J."/>
            <person name="Tang J."/>
        </authorList>
    </citation>
    <scope>NUCLEOTIDE SEQUENCE [LARGE SCALE GENOMIC DNA]</scope>
    <source>
        <strain evidence="1 2">TBZ30</strain>
    </source>
</reference>
<evidence type="ECO:0000313" key="2">
    <source>
        <dbReference type="Proteomes" id="UP000189739"/>
    </source>
</evidence>
<name>A0A1S9PH42_9SPHI</name>
<proteinExistence type="predicted"/>
<gene>
    <name evidence="1" type="ORF">BC343_26245</name>
</gene>
<accession>A0A1S9PH42</accession>
<dbReference type="AlphaFoldDB" id="A0A1S9PH42"/>
<organism evidence="1 2">
    <name type="scientific">Mucilaginibacter pedocola</name>
    <dbReference type="NCBI Taxonomy" id="1792845"/>
    <lineage>
        <taxon>Bacteria</taxon>
        <taxon>Pseudomonadati</taxon>
        <taxon>Bacteroidota</taxon>
        <taxon>Sphingobacteriia</taxon>
        <taxon>Sphingobacteriales</taxon>
        <taxon>Sphingobacteriaceae</taxon>
        <taxon>Mucilaginibacter</taxon>
    </lineage>
</organism>
<evidence type="ECO:0000313" key="1">
    <source>
        <dbReference type="EMBL" id="OOQ60260.1"/>
    </source>
</evidence>
<dbReference type="OrthoDB" id="1368631at2"/>
<keyword evidence="2" id="KW-1185">Reference proteome</keyword>
<dbReference type="EMBL" id="MBTF01000008">
    <property type="protein sequence ID" value="OOQ60260.1"/>
    <property type="molecule type" value="Genomic_DNA"/>
</dbReference>
<protein>
    <submittedName>
        <fullName evidence="1">Uncharacterized protein</fullName>
    </submittedName>
</protein>